<dbReference type="Pfam" id="PF22379">
    <property type="entry name" value="OB_MCM10"/>
    <property type="match status" value="1"/>
</dbReference>
<feature type="region of interest" description="Disordered" evidence="8">
    <location>
        <begin position="616"/>
        <end position="635"/>
    </location>
</feature>
<feature type="region of interest" description="Disordered" evidence="8">
    <location>
        <begin position="655"/>
        <end position="715"/>
    </location>
</feature>
<evidence type="ECO:0000256" key="2">
    <source>
        <dbReference type="ARBA" id="ARBA00009679"/>
    </source>
</evidence>
<reference evidence="11 12" key="1">
    <citation type="submission" date="2019-04" db="EMBL/GenBank/DDBJ databases">
        <title>Comparative genomics and transcriptomics to analyze fruiting body development in filamentous ascomycetes.</title>
        <authorList>
            <consortium name="DOE Joint Genome Institute"/>
            <person name="Lutkenhaus R."/>
            <person name="Traeger S."/>
            <person name="Breuer J."/>
            <person name="Kuo A."/>
            <person name="Lipzen A."/>
            <person name="Pangilinan J."/>
            <person name="Dilworth D."/>
            <person name="Sandor L."/>
            <person name="Poggeler S."/>
            <person name="Barry K."/>
            <person name="Grigoriev I.V."/>
            <person name="Nowrousian M."/>
        </authorList>
    </citation>
    <scope>NUCLEOTIDE SEQUENCE [LARGE SCALE GENOMIC DNA]</scope>
    <source>
        <strain evidence="11 12">CBS 389.68</strain>
    </source>
</reference>
<dbReference type="AlphaFoldDB" id="A0A4S2N8C1"/>
<comment type="similarity">
    <text evidence="2">Belongs to the MCM10 family.</text>
</comment>
<feature type="compositionally biased region" description="Gly residues" evidence="8">
    <location>
        <begin position="763"/>
        <end position="773"/>
    </location>
</feature>
<feature type="domain" description="MCM10 OB-fold" evidence="10">
    <location>
        <begin position="304"/>
        <end position="437"/>
    </location>
</feature>
<feature type="region of interest" description="Disordered" evidence="8">
    <location>
        <begin position="94"/>
        <end position="162"/>
    </location>
</feature>
<dbReference type="GO" id="GO:0003688">
    <property type="term" value="F:DNA replication origin binding"/>
    <property type="evidence" value="ECO:0007669"/>
    <property type="project" value="TreeGrafter"/>
</dbReference>
<evidence type="ECO:0000256" key="7">
    <source>
        <dbReference type="ARBA" id="ARBA00023242"/>
    </source>
</evidence>
<gene>
    <name evidence="11" type="ORF">EX30DRAFT_361437</name>
</gene>
<keyword evidence="7" id="KW-0539">Nucleus</keyword>
<dbReference type="InterPro" id="IPR055065">
    <property type="entry name" value="OB_MCM10"/>
</dbReference>
<feature type="domain" description="Zinc finger Mcm10/DnaG-type" evidence="9">
    <location>
        <begin position="448"/>
        <end position="493"/>
    </location>
</feature>
<evidence type="ECO:0000256" key="1">
    <source>
        <dbReference type="ARBA" id="ARBA00004123"/>
    </source>
</evidence>
<keyword evidence="4" id="KW-0479">Metal-binding</keyword>
<sequence>MAASKEAIPWPPQTTQDVINLTPRRRRQQQQSSGQNEPPSPSPLRRSSRPSGLDGADDTDSTEFEGSEDEEMLKLQLERIEAKLRLKKLQKRARKTASSATMNGNFAGSSSNSNTSSQTQESPHKRLASSSKVLVPASPSSRSSAAQAAVQTSPKSPSRVLLGIDKGLTGRDISLAPPPQYRSGNRHSAVTTARAAARPPSSIRATKTFSERIAEQRNIERAKAERAQVVAQSRSKGFGLKVPERGDFSPTLSAAAAAAQKATQNFTNILARYDSNKTSTTLSSIPDPFTDTKDTHDEAGFDSFSGLHLSKRITPHTTVSRHLSQKHIFLFPHLLKTVVSPNYDPPDVEGDWITLGIIASKSEPRSVGQNTGKTNHNNAKYMVMQLTDLKWEIELFLFGGGFQRYWHLPVGTVIAILNPGVMKPRNIDSGRFSLTLADDAADAVLEIGFARDLAFCKSIKRDGKQCGAWIDRRHTSVCSFHVEQAVSKNRVSRPEINSVSRLFSPPRKGSNQRQPSRRFLSRGSAKSRDDGLLNEGPISDLPTRLGGAGGNVFIAPGRTTAQLIDNELEPHLRGTKEERLRQRLADAKKERDLTKRLIAAQGRDGGVGAQYLKTRHGLGSGDAMKSAAAMEEERKAAASKTAEILSSFSTSSTSRDVRLSPIKRKRTDTFSSLSQPTIPSTSSSFTQSQPTSTSFTSASTSSYHPHHARSPSLPSALAKRSSSFLHSSTGAGWGSGAKDAVNALLHRSRNIVSSSRSMRDMRGVGGGGGGGGRGEGRGEIVESARRRPMSSRASSFTEEPVKKKTRFALVIPGGDSDDDGLDIVMG</sequence>
<dbReference type="InterPro" id="IPR012340">
    <property type="entry name" value="NA-bd_OB-fold"/>
</dbReference>
<evidence type="ECO:0000256" key="5">
    <source>
        <dbReference type="ARBA" id="ARBA00022771"/>
    </source>
</evidence>
<dbReference type="GO" id="GO:0003697">
    <property type="term" value="F:single-stranded DNA binding"/>
    <property type="evidence" value="ECO:0007669"/>
    <property type="project" value="InterPro"/>
</dbReference>
<keyword evidence="3" id="KW-0235">DNA replication</keyword>
<feature type="compositionally biased region" description="Low complexity" evidence="8">
    <location>
        <begin position="109"/>
        <end position="120"/>
    </location>
</feature>
<evidence type="ECO:0000313" key="12">
    <source>
        <dbReference type="Proteomes" id="UP000298138"/>
    </source>
</evidence>
<keyword evidence="12" id="KW-1185">Reference proteome</keyword>
<evidence type="ECO:0000259" key="10">
    <source>
        <dbReference type="Pfam" id="PF22379"/>
    </source>
</evidence>
<dbReference type="InParanoid" id="A0A4S2N8C1"/>
<dbReference type="InterPro" id="IPR040184">
    <property type="entry name" value="Mcm10"/>
</dbReference>
<dbReference type="Gene3D" id="2.40.50.140">
    <property type="entry name" value="Nucleic acid-binding proteins"/>
    <property type="match status" value="1"/>
</dbReference>
<keyword evidence="6" id="KW-0862">Zinc</keyword>
<dbReference type="Pfam" id="PF09329">
    <property type="entry name" value="zf-primase"/>
    <property type="match status" value="1"/>
</dbReference>
<dbReference type="GO" id="GO:0008270">
    <property type="term" value="F:zinc ion binding"/>
    <property type="evidence" value="ECO:0007669"/>
    <property type="project" value="UniProtKB-KW"/>
</dbReference>
<evidence type="ECO:0000256" key="8">
    <source>
        <dbReference type="SAM" id="MobiDB-lite"/>
    </source>
</evidence>
<feature type="compositionally biased region" description="Low complexity" evidence="8">
    <location>
        <begin position="671"/>
        <end position="702"/>
    </location>
</feature>
<evidence type="ECO:0000313" key="11">
    <source>
        <dbReference type="EMBL" id="TGZ85628.1"/>
    </source>
</evidence>
<feature type="compositionally biased region" description="Acidic residues" evidence="8">
    <location>
        <begin position="55"/>
        <end position="71"/>
    </location>
</feature>
<evidence type="ECO:0000259" key="9">
    <source>
        <dbReference type="Pfam" id="PF09329"/>
    </source>
</evidence>
<dbReference type="GO" id="GO:0043596">
    <property type="term" value="C:nuclear replication fork"/>
    <property type="evidence" value="ECO:0007669"/>
    <property type="project" value="TreeGrafter"/>
</dbReference>
<dbReference type="STRING" id="341454.A0A4S2N8C1"/>
<evidence type="ECO:0000256" key="6">
    <source>
        <dbReference type="ARBA" id="ARBA00022833"/>
    </source>
</evidence>
<feature type="compositionally biased region" description="Basic and acidic residues" evidence="8">
    <location>
        <begin position="774"/>
        <end position="785"/>
    </location>
</feature>
<dbReference type="OrthoDB" id="273123at2759"/>
<feature type="compositionally biased region" description="Polar residues" evidence="8">
    <location>
        <begin position="98"/>
        <end position="108"/>
    </location>
</feature>
<organism evidence="11 12">
    <name type="scientific">Ascodesmis nigricans</name>
    <dbReference type="NCBI Taxonomy" id="341454"/>
    <lineage>
        <taxon>Eukaryota</taxon>
        <taxon>Fungi</taxon>
        <taxon>Dikarya</taxon>
        <taxon>Ascomycota</taxon>
        <taxon>Pezizomycotina</taxon>
        <taxon>Pezizomycetes</taxon>
        <taxon>Pezizales</taxon>
        <taxon>Ascodesmidaceae</taxon>
        <taxon>Ascodesmis</taxon>
    </lineage>
</organism>
<proteinExistence type="inferred from homology"/>
<dbReference type="InterPro" id="IPR015408">
    <property type="entry name" value="Znf_Mcm10/DnaG"/>
</dbReference>
<name>A0A4S2N8C1_9PEZI</name>
<feature type="compositionally biased region" description="Low complexity" evidence="8">
    <location>
        <begin position="135"/>
        <end position="151"/>
    </location>
</feature>
<dbReference type="GO" id="GO:0006270">
    <property type="term" value="P:DNA replication initiation"/>
    <property type="evidence" value="ECO:0007669"/>
    <property type="project" value="InterPro"/>
</dbReference>
<protein>
    <submittedName>
        <fullName evidence="11">Uncharacterized protein</fullName>
    </submittedName>
</protein>
<dbReference type="EMBL" id="ML220112">
    <property type="protein sequence ID" value="TGZ85628.1"/>
    <property type="molecule type" value="Genomic_DNA"/>
</dbReference>
<feature type="region of interest" description="Disordered" evidence="8">
    <location>
        <begin position="753"/>
        <end position="801"/>
    </location>
</feature>
<dbReference type="PANTHER" id="PTHR13454">
    <property type="entry name" value="PROTEIN MCM10 HOMOLOG"/>
    <property type="match status" value="1"/>
</dbReference>
<feature type="region of interest" description="Disordered" evidence="8">
    <location>
        <begin position="1"/>
        <end position="71"/>
    </location>
</feature>
<accession>A0A4S2N8C1</accession>
<feature type="region of interest" description="Disordered" evidence="8">
    <location>
        <begin position="497"/>
        <end position="541"/>
    </location>
</feature>
<evidence type="ECO:0000256" key="4">
    <source>
        <dbReference type="ARBA" id="ARBA00022723"/>
    </source>
</evidence>
<dbReference type="PANTHER" id="PTHR13454:SF11">
    <property type="entry name" value="PROTEIN MCM10 HOMOLOG"/>
    <property type="match status" value="1"/>
</dbReference>
<dbReference type="Proteomes" id="UP000298138">
    <property type="component" value="Unassembled WGS sequence"/>
</dbReference>
<comment type="subcellular location">
    <subcellularLocation>
        <location evidence="1">Nucleus</location>
    </subcellularLocation>
</comment>
<keyword evidence="5" id="KW-0863">Zinc-finger</keyword>
<evidence type="ECO:0000256" key="3">
    <source>
        <dbReference type="ARBA" id="ARBA00022705"/>
    </source>
</evidence>
<feature type="compositionally biased region" description="Low complexity" evidence="8">
    <location>
        <begin position="29"/>
        <end position="51"/>
    </location>
</feature>